<reference evidence="1" key="2">
    <citation type="journal article" date="2015" name="Data Brief">
        <title>Shoot transcriptome of the giant reed, Arundo donax.</title>
        <authorList>
            <person name="Barrero R.A."/>
            <person name="Guerrero F.D."/>
            <person name="Moolhuijzen P."/>
            <person name="Goolsby J.A."/>
            <person name="Tidwell J."/>
            <person name="Bellgard S.E."/>
            <person name="Bellgard M.I."/>
        </authorList>
    </citation>
    <scope>NUCLEOTIDE SEQUENCE</scope>
    <source>
        <tissue evidence="1">Shoot tissue taken approximately 20 cm above the soil surface</tissue>
    </source>
</reference>
<protein>
    <submittedName>
        <fullName evidence="1">Uncharacterized protein</fullName>
    </submittedName>
</protein>
<organism evidence="1">
    <name type="scientific">Arundo donax</name>
    <name type="common">Giant reed</name>
    <name type="synonym">Donax arundinaceus</name>
    <dbReference type="NCBI Taxonomy" id="35708"/>
    <lineage>
        <taxon>Eukaryota</taxon>
        <taxon>Viridiplantae</taxon>
        <taxon>Streptophyta</taxon>
        <taxon>Embryophyta</taxon>
        <taxon>Tracheophyta</taxon>
        <taxon>Spermatophyta</taxon>
        <taxon>Magnoliopsida</taxon>
        <taxon>Liliopsida</taxon>
        <taxon>Poales</taxon>
        <taxon>Poaceae</taxon>
        <taxon>PACMAD clade</taxon>
        <taxon>Arundinoideae</taxon>
        <taxon>Arundineae</taxon>
        <taxon>Arundo</taxon>
    </lineage>
</organism>
<evidence type="ECO:0000313" key="1">
    <source>
        <dbReference type="EMBL" id="JAE11484.1"/>
    </source>
</evidence>
<proteinExistence type="predicted"/>
<dbReference type="AlphaFoldDB" id="A0A0A9FJS4"/>
<accession>A0A0A9FJS4</accession>
<reference evidence="1" key="1">
    <citation type="submission" date="2014-09" db="EMBL/GenBank/DDBJ databases">
        <authorList>
            <person name="Magalhaes I.L.F."/>
            <person name="Oliveira U."/>
            <person name="Santos F.R."/>
            <person name="Vidigal T.H.D.A."/>
            <person name="Brescovit A.D."/>
            <person name="Santos A.J."/>
        </authorList>
    </citation>
    <scope>NUCLEOTIDE SEQUENCE</scope>
    <source>
        <tissue evidence="1">Shoot tissue taken approximately 20 cm above the soil surface</tissue>
    </source>
</reference>
<name>A0A0A9FJS4_ARUDO</name>
<dbReference type="EMBL" id="GBRH01186412">
    <property type="protein sequence ID" value="JAE11484.1"/>
    <property type="molecule type" value="Transcribed_RNA"/>
</dbReference>
<sequence length="38" mass="4545">MRCEQWRSQRVLLGSVDPYRFRKSQCKSLYTMCNCASI</sequence>